<dbReference type="PANTHER" id="PTHR30619">
    <property type="entry name" value="DNA INTERNALIZATION/COMPETENCE PROTEIN COMEC/REC2"/>
    <property type="match status" value="1"/>
</dbReference>
<feature type="transmembrane region" description="Helical" evidence="6">
    <location>
        <begin position="345"/>
        <end position="362"/>
    </location>
</feature>
<feature type="transmembrane region" description="Helical" evidence="6">
    <location>
        <begin position="283"/>
        <end position="309"/>
    </location>
</feature>
<proteinExistence type="predicted"/>
<evidence type="ECO:0000256" key="5">
    <source>
        <dbReference type="ARBA" id="ARBA00023136"/>
    </source>
</evidence>
<feature type="transmembrane region" description="Helical" evidence="6">
    <location>
        <begin position="493"/>
        <end position="512"/>
    </location>
</feature>
<feature type="transmembrane region" description="Helical" evidence="6">
    <location>
        <begin position="518"/>
        <end position="541"/>
    </location>
</feature>
<comment type="subcellular location">
    <subcellularLocation>
        <location evidence="1">Cell membrane</location>
        <topology evidence="1">Multi-pass membrane protein</topology>
    </subcellularLocation>
</comment>
<evidence type="ECO:0000256" key="6">
    <source>
        <dbReference type="SAM" id="Phobius"/>
    </source>
</evidence>
<evidence type="ECO:0000256" key="3">
    <source>
        <dbReference type="ARBA" id="ARBA00022692"/>
    </source>
</evidence>
<dbReference type="Pfam" id="PF13567">
    <property type="entry name" value="DUF4131"/>
    <property type="match status" value="1"/>
</dbReference>
<dbReference type="NCBIfam" id="TIGR00360">
    <property type="entry name" value="ComEC_N-term"/>
    <property type="match status" value="1"/>
</dbReference>
<feature type="transmembrane region" description="Helical" evidence="6">
    <location>
        <begin position="458"/>
        <end position="481"/>
    </location>
</feature>
<dbReference type="InterPro" id="IPR052159">
    <property type="entry name" value="Competence_DNA_uptake"/>
</dbReference>
<evidence type="ECO:0000313" key="9">
    <source>
        <dbReference type="EMBL" id="MBB4616272.1"/>
    </source>
</evidence>
<dbReference type="RefSeq" id="WP_246360007.1">
    <property type="nucleotide sequence ID" value="NZ_JACHNY010000001.1"/>
</dbReference>
<keyword evidence="5 6" id="KW-0472">Membrane</keyword>
<evidence type="ECO:0000313" key="10">
    <source>
        <dbReference type="Proteomes" id="UP000574769"/>
    </source>
</evidence>
<dbReference type="EMBL" id="JACHNY010000001">
    <property type="protein sequence ID" value="MBB4616272.1"/>
    <property type="molecule type" value="Genomic_DNA"/>
</dbReference>
<dbReference type="Proteomes" id="UP000574769">
    <property type="component" value="Unassembled WGS sequence"/>
</dbReference>
<evidence type="ECO:0000259" key="8">
    <source>
        <dbReference type="Pfam" id="PF13567"/>
    </source>
</evidence>
<keyword evidence="10" id="KW-1185">Reference proteome</keyword>
<dbReference type="AlphaFoldDB" id="A0A7W7AHR1"/>
<keyword evidence="4 6" id="KW-1133">Transmembrane helix</keyword>
<dbReference type="Pfam" id="PF03772">
    <property type="entry name" value="Competence"/>
    <property type="match status" value="1"/>
</dbReference>
<keyword evidence="3 6" id="KW-0812">Transmembrane</keyword>
<evidence type="ECO:0000256" key="2">
    <source>
        <dbReference type="ARBA" id="ARBA00022475"/>
    </source>
</evidence>
<evidence type="ECO:0000256" key="4">
    <source>
        <dbReference type="ARBA" id="ARBA00022989"/>
    </source>
</evidence>
<dbReference type="GO" id="GO:0005886">
    <property type="term" value="C:plasma membrane"/>
    <property type="evidence" value="ECO:0007669"/>
    <property type="project" value="UniProtKB-SubCell"/>
</dbReference>
<sequence length="734" mass="76402">MARSAAAAPSMAPTPGQIPAAAGEIARRIGAAVERRLEAERDQLPLWLPVMLGLGVALWFVLPNPVAWRAAAWTALATGLAALVPWRGGRGWLAVALGALLVAAGVALAWSRAERVAAPVLAAPAIVRLDATVARVEPLPARGLVRLTLRSAAAGVTASGRPMALPPRLRINLAEADVPAGLAVKARIRLRARLLPPPEAAVPGAYDYARAAWFTGIGATGRGFAPVVILAPGAAAPPLRAALTGHIVERLPGSAGGIAAALVTGDMGAIGQADSDAMRTAGLAHLLSVSGLHITAVVGATMLLVMRVLALAPWLALRLRLPLVAGGAGAGAAIFYTWLTGAEVPTIRSCVAALLVLAALALGRRAMTLRLVAGGAMLVLLLWPEALVGPSFQLSFAAIVAILALHDHPAVRAFAEPRDEAIGRWLGRHLLLLFATGIAVEAALMPIAVYHFHKAGLYGALANIIAIPLTTFVIMPLELLALLLDTVGLGGPAWWLTGRAIGLLLGGAHMVARLPGATAAWPLMPTGSFALMIGGGLWVMLWRTHWRRWGLAPLLAGAIWAWTPPPPDLVVSGDGRHAAIRLADGRVAMLRDRTGDYMRDVLATNSGVAAPALLSDEGGARCNSDLCLADAGHGAGRLRVLMVRSAYHPPKPALVSACRRADVVVADRRLPGACRPSWLRLEPATLARTGGVAILAGAGRVVTVRRIGDHHPWIRPMLPPRRAAWPAGTRRPGP</sequence>
<feature type="transmembrane region" description="Helical" evidence="6">
    <location>
        <begin position="321"/>
        <end position="339"/>
    </location>
</feature>
<keyword evidence="2" id="KW-1003">Cell membrane</keyword>
<dbReference type="PANTHER" id="PTHR30619:SF1">
    <property type="entry name" value="RECOMBINATION PROTEIN 2"/>
    <property type="match status" value="1"/>
</dbReference>
<organism evidence="9 10">
    <name type="scientific">Sphingomonas abaci</name>
    <dbReference type="NCBI Taxonomy" id="237611"/>
    <lineage>
        <taxon>Bacteria</taxon>
        <taxon>Pseudomonadati</taxon>
        <taxon>Pseudomonadota</taxon>
        <taxon>Alphaproteobacteria</taxon>
        <taxon>Sphingomonadales</taxon>
        <taxon>Sphingomonadaceae</taxon>
        <taxon>Sphingomonas</taxon>
    </lineage>
</organism>
<accession>A0A7W7AHR1</accession>
<evidence type="ECO:0000259" key="7">
    <source>
        <dbReference type="Pfam" id="PF03772"/>
    </source>
</evidence>
<feature type="transmembrane region" description="Helical" evidence="6">
    <location>
        <begin position="430"/>
        <end position="452"/>
    </location>
</feature>
<dbReference type="InterPro" id="IPR025405">
    <property type="entry name" value="DUF4131"/>
</dbReference>
<feature type="domain" description="ComEC/Rec2-related protein" evidence="7">
    <location>
        <begin position="262"/>
        <end position="544"/>
    </location>
</feature>
<name>A0A7W7AHR1_9SPHN</name>
<evidence type="ECO:0000256" key="1">
    <source>
        <dbReference type="ARBA" id="ARBA00004651"/>
    </source>
</evidence>
<dbReference type="InterPro" id="IPR004477">
    <property type="entry name" value="ComEC_N"/>
</dbReference>
<feature type="domain" description="DUF4131" evidence="8">
    <location>
        <begin position="70"/>
        <end position="225"/>
    </location>
</feature>
<feature type="transmembrane region" description="Helical" evidence="6">
    <location>
        <begin position="392"/>
        <end position="409"/>
    </location>
</feature>
<reference evidence="9 10" key="1">
    <citation type="submission" date="2020-08" db="EMBL/GenBank/DDBJ databases">
        <title>Genomic Encyclopedia of Type Strains, Phase IV (KMG-IV): sequencing the most valuable type-strain genomes for metagenomic binning, comparative biology and taxonomic classification.</title>
        <authorList>
            <person name="Goeker M."/>
        </authorList>
    </citation>
    <scope>NUCLEOTIDE SEQUENCE [LARGE SCALE GENOMIC DNA]</scope>
    <source>
        <strain evidence="9 10">DSM 15867</strain>
    </source>
</reference>
<protein>
    <submittedName>
        <fullName evidence="9">Competence protein ComEC</fullName>
    </submittedName>
</protein>
<feature type="transmembrane region" description="Helical" evidence="6">
    <location>
        <begin position="91"/>
        <end position="110"/>
    </location>
</feature>
<gene>
    <name evidence="9" type="ORF">GGQ96_000378</name>
</gene>
<comment type="caution">
    <text evidence="9">The sequence shown here is derived from an EMBL/GenBank/DDBJ whole genome shotgun (WGS) entry which is preliminary data.</text>
</comment>
<feature type="transmembrane region" description="Helical" evidence="6">
    <location>
        <begin position="44"/>
        <end position="61"/>
    </location>
</feature>